<dbReference type="PROSITE" id="PS51767">
    <property type="entry name" value="PEPTIDASE_A1"/>
    <property type="match status" value="1"/>
</dbReference>
<feature type="domain" description="Peptidase A1" evidence="11">
    <location>
        <begin position="61"/>
        <end position="460"/>
    </location>
</feature>
<dbReference type="PANTHER" id="PTHR47965:SF12">
    <property type="entry name" value="ASPARTIC PROTEINASE 3-RELATED"/>
    <property type="match status" value="1"/>
</dbReference>
<dbReference type="GO" id="GO:0005576">
    <property type="term" value="C:extracellular region"/>
    <property type="evidence" value="ECO:0007669"/>
    <property type="project" value="TreeGrafter"/>
</dbReference>
<evidence type="ECO:0000256" key="5">
    <source>
        <dbReference type="ARBA" id="ARBA00022750"/>
    </source>
</evidence>
<keyword evidence="5 9" id="KW-0064">Aspartyl protease</keyword>
<dbReference type="SUPFAM" id="SSF50630">
    <property type="entry name" value="Acid proteases"/>
    <property type="match status" value="1"/>
</dbReference>
<dbReference type="GO" id="GO:0031505">
    <property type="term" value="P:fungal-type cell wall organization"/>
    <property type="evidence" value="ECO:0007669"/>
    <property type="project" value="TreeGrafter"/>
</dbReference>
<feature type="region of interest" description="Disordered" evidence="10">
    <location>
        <begin position="660"/>
        <end position="701"/>
    </location>
</feature>
<evidence type="ECO:0000256" key="9">
    <source>
        <dbReference type="RuleBase" id="RU000454"/>
    </source>
</evidence>
<evidence type="ECO:0000313" key="12">
    <source>
        <dbReference type="EMBL" id="SGZ40189.1"/>
    </source>
</evidence>
<dbReference type="InterPro" id="IPR001461">
    <property type="entry name" value="Aspartic_peptidase_A1"/>
</dbReference>
<proteinExistence type="inferred from homology"/>
<dbReference type="GO" id="GO:0006508">
    <property type="term" value="P:proteolysis"/>
    <property type="evidence" value="ECO:0007669"/>
    <property type="project" value="UniProtKB-KW"/>
</dbReference>
<keyword evidence="13" id="KW-1185">Reference proteome</keyword>
<gene>
    <name evidence="12" type="ORF">HGUI_02389</name>
</gene>
<keyword evidence="7" id="KW-0865">Zymogen</keyword>
<evidence type="ECO:0000256" key="3">
    <source>
        <dbReference type="ARBA" id="ARBA00022685"/>
    </source>
</evidence>
<evidence type="ECO:0000256" key="6">
    <source>
        <dbReference type="ARBA" id="ARBA00022801"/>
    </source>
</evidence>
<evidence type="ECO:0000259" key="11">
    <source>
        <dbReference type="PROSITE" id="PS51767"/>
    </source>
</evidence>
<dbReference type="GO" id="GO:0009277">
    <property type="term" value="C:fungal-type cell wall"/>
    <property type="evidence" value="ECO:0007669"/>
    <property type="project" value="TreeGrafter"/>
</dbReference>
<evidence type="ECO:0000256" key="2">
    <source>
        <dbReference type="ARBA" id="ARBA00022670"/>
    </source>
</evidence>
<dbReference type="GO" id="GO:0004190">
    <property type="term" value="F:aspartic-type endopeptidase activity"/>
    <property type="evidence" value="ECO:0007669"/>
    <property type="project" value="UniProtKB-KW"/>
</dbReference>
<dbReference type="PROSITE" id="PS00141">
    <property type="entry name" value="ASP_PROTEASE"/>
    <property type="match status" value="1"/>
</dbReference>
<keyword evidence="6 9" id="KW-0378">Hydrolase</keyword>
<keyword evidence="4" id="KW-0732">Signal</keyword>
<dbReference type="AlphaFoldDB" id="A0A1L0CMW0"/>
<dbReference type="EMBL" id="FQNF01000042">
    <property type="protein sequence ID" value="SGZ40189.1"/>
    <property type="molecule type" value="Genomic_DNA"/>
</dbReference>
<evidence type="ECO:0000256" key="8">
    <source>
        <dbReference type="ARBA" id="ARBA00023180"/>
    </source>
</evidence>
<keyword evidence="3" id="KW-0165">Cleavage on pair of basic residues</keyword>
<name>A0A1L0CMW0_9ASCO</name>
<accession>A0A1L0CMW0</accession>
<dbReference type="CDD" id="cd05474">
    <property type="entry name" value="SAP_like"/>
    <property type="match status" value="1"/>
</dbReference>
<dbReference type="InterPro" id="IPR033121">
    <property type="entry name" value="PEPTIDASE_A1"/>
</dbReference>
<evidence type="ECO:0000313" key="13">
    <source>
        <dbReference type="Proteomes" id="UP000183365"/>
    </source>
</evidence>
<dbReference type="Proteomes" id="UP000183365">
    <property type="component" value="Unassembled WGS sequence"/>
</dbReference>
<evidence type="ECO:0000256" key="7">
    <source>
        <dbReference type="ARBA" id="ARBA00023145"/>
    </source>
</evidence>
<comment type="similarity">
    <text evidence="1 9">Belongs to the peptidase A1 family.</text>
</comment>
<organism evidence="12 13">
    <name type="scientific">Hanseniaspora guilliermondii</name>
    <dbReference type="NCBI Taxonomy" id="56406"/>
    <lineage>
        <taxon>Eukaryota</taxon>
        <taxon>Fungi</taxon>
        <taxon>Dikarya</taxon>
        <taxon>Ascomycota</taxon>
        <taxon>Saccharomycotina</taxon>
        <taxon>Saccharomycetes</taxon>
        <taxon>Saccharomycodales</taxon>
        <taxon>Saccharomycodaceae</taxon>
        <taxon>Hanseniaspora</taxon>
    </lineage>
</organism>
<dbReference type="InterPro" id="IPR025928">
    <property type="entry name" value="Flocculin_t3_rpt"/>
</dbReference>
<dbReference type="InterPro" id="IPR033876">
    <property type="entry name" value="SAP-like"/>
</dbReference>
<keyword evidence="2 9" id="KW-0645">Protease</keyword>
<dbReference type="Pfam" id="PF00026">
    <property type="entry name" value="Asp"/>
    <property type="match status" value="1"/>
</dbReference>
<reference evidence="13" key="1">
    <citation type="submission" date="2016-11" db="EMBL/GenBank/DDBJ databases">
        <authorList>
            <person name="Guldener U."/>
        </authorList>
    </citation>
    <scope>NUCLEOTIDE SEQUENCE [LARGE SCALE GENOMIC DNA]</scope>
</reference>
<dbReference type="OrthoDB" id="771136at2759"/>
<dbReference type="PANTHER" id="PTHR47965">
    <property type="entry name" value="ASPARTYL PROTEASE-RELATED"/>
    <property type="match status" value="1"/>
</dbReference>
<sequence>MVSTTKAVIGITAAGASIISAKSIVQFDLHKHQGSINARSVVSKDSAHDLSFELINQQGFFSVDVSIGTPVQKPVTLLIDTGSSDMWVNGASVCLPETYSNSSAFASKRKRYASSVLEGFELTATYASTYFDQVSTDFIAPTSTGAAAAATGINCSIYGAFNPDLSSTWKQLNLGEPFGIEYVDTTQARGVYGTDSLSINGVSVPNTTFAVASFSNSSQGVLGISLPRDESLFSDFTNGTTYNNLPQTLKADGLISKVSYSLFLNSLCDQSGSLLFGAVNPDWYTGELNTVPLVNIYPNFSDIPIEFDITVNGVGIADFPTLGDRKTITKTNFPGVLDSGTTLMQLPPDLAFALADELDFVWKEAFGYFVGGCPSEEQLRDSSIVFNIGGINYYAPLNNFIYTTSSPDVCAFVVSPFQSNGYFNDADDYSKYDNYAILGDVLLTSLVVVYDLESYEITLGVANYEGYASGSGDVEEIISTVPGAKKAPGYSNTWSTWEYITHYSGDESDGLFTNTDEVNPWLSTASFGCGLDGIITPSSTLTADITIATSAVVSSATSSVSSSVATSTQSSSAVSTSAPSASAATSVSASVSTETKSVDTTTLVTITSCKDNACETSTSQALVSIATTTVEGTVTEYTTYCPLTAEHSTTSDVVEVVQSSSVPSSVPSSIGTSTVTPSASSSSEESSSVSTTSQPSVAPSYTPAANTTVEVVSSENGVAKQIAGSFMALAAGLVAVL</sequence>
<evidence type="ECO:0000256" key="10">
    <source>
        <dbReference type="SAM" id="MobiDB-lite"/>
    </source>
</evidence>
<evidence type="ECO:0000256" key="4">
    <source>
        <dbReference type="ARBA" id="ARBA00022729"/>
    </source>
</evidence>
<dbReference type="Gene3D" id="2.40.70.10">
    <property type="entry name" value="Acid Proteases"/>
    <property type="match status" value="2"/>
</dbReference>
<dbReference type="Pfam" id="PF13928">
    <property type="entry name" value="Flocculin_t3"/>
    <property type="match status" value="1"/>
</dbReference>
<evidence type="ECO:0000256" key="1">
    <source>
        <dbReference type="ARBA" id="ARBA00007447"/>
    </source>
</evidence>
<dbReference type="InterPro" id="IPR021109">
    <property type="entry name" value="Peptidase_aspartic_dom_sf"/>
</dbReference>
<keyword evidence="8" id="KW-0325">Glycoprotein</keyword>
<dbReference type="InterPro" id="IPR001969">
    <property type="entry name" value="Aspartic_peptidase_AS"/>
</dbReference>
<dbReference type="PRINTS" id="PR00792">
    <property type="entry name" value="PEPSIN"/>
</dbReference>
<feature type="compositionally biased region" description="Low complexity" evidence="10">
    <location>
        <begin position="660"/>
        <end position="700"/>
    </location>
</feature>
<dbReference type="VEuPathDB" id="FungiDB:HGUI_02389"/>
<protein>
    <recommendedName>
        <fullName evidence="11">Peptidase A1 domain-containing protein</fullName>
    </recommendedName>
</protein>